<comment type="cofactor">
    <cofactor evidence="1">
        <name>Mn(2+)</name>
        <dbReference type="ChEBI" id="CHEBI:29035"/>
    </cofactor>
</comment>
<feature type="binding site" evidence="16">
    <location>
        <position position="291"/>
    </location>
    <ligand>
        <name>Mg(2+)</name>
        <dbReference type="ChEBI" id="CHEBI:18420"/>
        <label>1</label>
    </ligand>
</feature>
<dbReference type="GO" id="GO:0005524">
    <property type="term" value="F:ATP binding"/>
    <property type="evidence" value="ECO:0007669"/>
    <property type="project" value="UniProtKB-UniRule"/>
</dbReference>
<comment type="caution">
    <text evidence="19">The sequence shown here is derived from an EMBL/GenBank/DDBJ whole genome shotgun (WGS) entry which is preliminary data.</text>
</comment>
<evidence type="ECO:0000256" key="3">
    <source>
        <dbReference type="ARBA" id="ARBA00004496"/>
    </source>
</evidence>
<comment type="function">
    <text evidence="2 14">Cell wall formation.</text>
</comment>
<evidence type="ECO:0000256" key="12">
    <source>
        <dbReference type="ARBA" id="ARBA00023316"/>
    </source>
</evidence>
<evidence type="ECO:0000313" key="20">
    <source>
        <dbReference type="Proteomes" id="UP000544872"/>
    </source>
</evidence>
<dbReference type="SUPFAM" id="SSF52440">
    <property type="entry name" value="PreATP-grasp domain"/>
    <property type="match status" value="1"/>
</dbReference>
<dbReference type="InterPro" id="IPR005905">
    <property type="entry name" value="D_ala_D_ala"/>
</dbReference>
<comment type="catalytic activity">
    <reaction evidence="13 14">
        <text>2 D-alanine + ATP = D-alanyl-D-alanine + ADP + phosphate + H(+)</text>
        <dbReference type="Rhea" id="RHEA:11224"/>
        <dbReference type="ChEBI" id="CHEBI:15378"/>
        <dbReference type="ChEBI" id="CHEBI:30616"/>
        <dbReference type="ChEBI" id="CHEBI:43474"/>
        <dbReference type="ChEBI" id="CHEBI:57416"/>
        <dbReference type="ChEBI" id="CHEBI:57822"/>
        <dbReference type="ChEBI" id="CHEBI:456216"/>
        <dbReference type="EC" id="6.3.2.4"/>
    </reaction>
</comment>
<keyword evidence="9 17" id="KW-0067">ATP-binding</keyword>
<feature type="active site" evidence="15">
    <location>
        <position position="44"/>
    </location>
</feature>
<dbReference type="Gene3D" id="3.30.1490.20">
    <property type="entry name" value="ATP-grasp fold, A domain"/>
    <property type="match status" value="1"/>
</dbReference>
<comment type="similarity">
    <text evidence="4 14">Belongs to the D-alanine--D-alanine ligase family.</text>
</comment>
<dbReference type="UniPathway" id="UPA00219"/>
<keyword evidence="12 14" id="KW-0961">Cell wall biogenesis/degradation</keyword>
<evidence type="ECO:0000256" key="17">
    <source>
        <dbReference type="PROSITE-ProRule" id="PRU00409"/>
    </source>
</evidence>
<dbReference type="Pfam" id="PF01820">
    <property type="entry name" value="Dala_Dala_lig_N"/>
    <property type="match status" value="1"/>
</dbReference>
<evidence type="ECO:0000256" key="11">
    <source>
        <dbReference type="ARBA" id="ARBA00022984"/>
    </source>
</evidence>
<sequence>MAVEITVTSVAQPQNTAAIATVAEAVRTRRHRKVTVLMGGFSAEREVSLNSGANAVRALEAAGYAVQAIDVSRDVGSLLHHLEHTKPDVVFNALHGRYGEDGCVQGMLNILEVPYTHSGLLASALAMDKPTAKRVFATAGLTVAQDRLVTRETLIAGDPVPLPYVVKPHNEGSSVGVTIVREGDNDRPFARHWPYGPQVMVEEYIPGRELTVAVMDRHALGVTEINTHRGFYDYEAKYASGGSAHTLPADLPEAVYRTVQELAVKAHQALGCRGVSRSDFRYDGTRLVILETNTQPGMTATSLVPEQAALAGISFPDLCTWMVETAQCDI</sequence>
<feature type="active site" evidence="15">
    <location>
        <position position="302"/>
    </location>
</feature>
<dbReference type="Pfam" id="PF07478">
    <property type="entry name" value="Dala_Dala_lig_C"/>
    <property type="match status" value="1"/>
</dbReference>
<evidence type="ECO:0000256" key="16">
    <source>
        <dbReference type="PIRSR" id="PIRSR039102-3"/>
    </source>
</evidence>
<keyword evidence="7 14" id="KW-0436">Ligase</keyword>
<dbReference type="GO" id="GO:0009252">
    <property type="term" value="P:peptidoglycan biosynthetic process"/>
    <property type="evidence" value="ECO:0007669"/>
    <property type="project" value="UniProtKB-UniRule"/>
</dbReference>
<accession>A0A7W9ZG98</accession>
<keyword evidence="10 14" id="KW-0133">Cell shape</keyword>
<feature type="binding site" evidence="16">
    <location>
        <position position="291"/>
    </location>
    <ligand>
        <name>Mg(2+)</name>
        <dbReference type="ChEBI" id="CHEBI:18420"/>
        <label>2</label>
    </ligand>
</feature>
<dbReference type="PANTHER" id="PTHR23132">
    <property type="entry name" value="D-ALANINE--D-ALANINE LIGASE"/>
    <property type="match status" value="1"/>
</dbReference>
<feature type="active site" evidence="15">
    <location>
        <position position="173"/>
    </location>
</feature>
<organism evidence="19 20">
    <name type="scientific">Novispirillum itersonii</name>
    <name type="common">Aquaspirillum itersonii</name>
    <dbReference type="NCBI Taxonomy" id="189"/>
    <lineage>
        <taxon>Bacteria</taxon>
        <taxon>Pseudomonadati</taxon>
        <taxon>Pseudomonadota</taxon>
        <taxon>Alphaproteobacteria</taxon>
        <taxon>Rhodospirillales</taxon>
        <taxon>Novispirillaceae</taxon>
        <taxon>Novispirillum</taxon>
    </lineage>
</organism>
<dbReference type="NCBIfam" id="NF002378">
    <property type="entry name" value="PRK01372.1"/>
    <property type="match status" value="1"/>
</dbReference>
<evidence type="ECO:0000256" key="7">
    <source>
        <dbReference type="ARBA" id="ARBA00022598"/>
    </source>
</evidence>
<dbReference type="InterPro" id="IPR011127">
    <property type="entry name" value="Dala_Dala_lig_N"/>
</dbReference>
<dbReference type="PROSITE" id="PS00843">
    <property type="entry name" value="DALA_DALA_LIGASE_1"/>
    <property type="match status" value="1"/>
</dbReference>
<comment type="pathway">
    <text evidence="14">Cell wall biogenesis; peptidoglycan biosynthesis.</text>
</comment>
<comment type="cofactor">
    <cofactor evidence="16">
        <name>Mg(2+)</name>
        <dbReference type="ChEBI" id="CHEBI:18420"/>
    </cofactor>
    <cofactor evidence="16">
        <name>Mn(2+)</name>
        <dbReference type="ChEBI" id="CHEBI:29035"/>
    </cofactor>
    <text evidence="16">Binds 2 magnesium or manganese ions per subunit.</text>
</comment>
<evidence type="ECO:0000256" key="15">
    <source>
        <dbReference type="PIRSR" id="PIRSR039102-1"/>
    </source>
</evidence>
<dbReference type="HAMAP" id="MF_00047">
    <property type="entry name" value="Dala_Dala_lig"/>
    <property type="match status" value="1"/>
</dbReference>
<dbReference type="NCBIfam" id="TIGR01205">
    <property type="entry name" value="D_ala_D_alaTIGR"/>
    <property type="match status" value="1"/>
</dbReference>
<evidence type="ECO:0000256" key="6">
    <source>
        <dbReference type="ARBA" id="ARBA00022490"/>
    </source>
</evidence>
<keyword evidence="16" id="KW-0464">Manganese</keyword>
<dbReference type="GO" id="GO:0008360">
    <property type="term" value="P:regulation of cell shape"/>
    <property type="evidence" value="ECO:0007669"/>
    <property type="project" value="UniProtKB-KW"/>
</dbReference>
<dbReference type="GO" id="GO:0046872">
    <property type="term" value="F:metal ion binding"/>
    <property type="evidence" value="ECO:0007669"/>
    <property type="project" value="UniProtKB-KW"/>
</dbReference>
<dbReference type="AlphaFoldDB" id="A0A7W9ZG98"/>
<keyword evidence="16" id="KW-0460">Magnesium</keyword>
<dbReference type="PIRSF" id="PIRSF039102">
    <property type="entry name" value="Ddl/VanB"/>
    <property type="match status" value="1"/>
</dbReference>
<dbReference type="GO" id="GO:0008716">
    <property type="term" value="F:D-alanine-D-alanine ligase activity"/>
    <property type="evidence" value="ECO:0007669"/>
    <property type="project" value="UniProtKB-UniRule"/>
</dbReference>
<dbReference type="InterPro" id="IPR011095">
    <property type="entry name" value="Dala_Dala_lig_C"/>
</dbReference>
<dbReference type="PROSITE" id="PS50975">
    <property type="entry name" value="ATP_GRASP"/>
    <property type="match status" value="1"/>
</dbReference>
<evidence type="ECO:0000256" key="9">
    <source>
        <dbReference type="ARBA" id="ARBA00022840"/>
    </source>
</evidence>
<evidence type="ECO:0000256" key="4">
    <source>
        <dbReference type="ARBA" id="ARBA00010871"/>
    </source>
</evidence>
<feature type="domain" description="ATP-grasp" evidence="18">
    <location>
        <begin position="133"/>
        <end position="324"/>
    </location>
</feature>
<dbReference type="PANTHER" id="PTHR23132:SF23">
    <property type="entry name" value="D-ALANINE--D-ALANINE LIGASE B"/>
    <property type="match status" value="1"/>
</dbReference>
<feature type="binding site" evidence="16">
    <location>
        <position position="293"/>
    </location>
    <ligand>
        <name>Mg(2+)</name>
        <dbReference type="ChEBI" id="CHEBI:18420"/>
        <label>2</label>
    </ligand>
</feature>
<keyword evidence="11 14" id="KW-0573">Peptidoglycan synthesis</keyword>
<proteinExistence type="inferred from homology"/>
<name>A0A7W9ZG98_NOVIT</name>
<keyword evidence="16" id="KW-0479">Metal-binding</keyword>
<dbReference type="Gene3D" id="3.40.50.20">
    <property type="match status" value="1"/>
</dbReference>
<evidence type="ECO:0000256" key="5">
    <source>
        <dbReference type="ARBA" id="ARBA00012216"/>
    </source>
</evidence>
<dbReference type="InterPro" id="IPR016185">
    <property type="entry name" value="PreATP-grasp_dom_sf"/>
</dbReference>
<evidence type="ECO:0000259" key="18">
    <source>
        <dbReference type="PROSITE" id="PS50975"/>
    </source>
</evidence>
<evidence type="ECO:0000256" key="14">
    <source>
        <dbReference type="HAMAP-Rule" id="MF_00047"/>
    </source>
</evidence>
<evidence type="ECO:0000256" key="13">
    <source>
        <dbReference type="ARBA" id="ARBA00047614"/>
    </source>
</evidence>
<dbReference type="InterPro" id="IPR013815">
    <property type="entry name" value="ATP_grasp_subdomain_1"/>
</dbReference>
<keyword evidence="20" id="KW-1185">Reference proteome</keyword>
<reference evidence="19 20" key="1">
    <citation type="submission" date="2020-08" db="EMBL/GenBank/DDBJ databases">
        <title>Genomic Encyclopedia of Type Strains, Phase IV (KMG-IV): sequencing the most valuable type-strain genomes for metagenomic binning, comparative biology and taxonomic classification.</title>
        <authorList>
            <person name="Goeker M."/>
        </authorList>
    </citation>
    <scope>NUCLEOTIDE SEQUENCE [LARGE SCALE GENOMIC DNA]</scope>
    <source>
        <strain evidence="19 20">DSM 11590</strain>
    </source>
</reference>
<dbReference type="InterPro" id="IPR011761">
    <property type="entry name" value="ATP-grasp"/>
</dbReference>
<evidence type="ECO:0000313" key="19">
    <source>
        <dbReference type="EMBL" id="MBB6209514.1"/>
    </source>
</evidence>
<dbReference type="InterPro" id="IPR000291">
    <property type="entry name" value="D-Ala_lig_Van_CS"/>
</dbReference>
<keyword evidence="8 17" id="KW-0547">Nucleotide-binding</keyword>
<evidence type="ECO:0000256" key="2">
    <source>
        <dbReference type="ARBA" id="ARBA00003921"/>
    </source>
</evidence>
<dbReference type="Gene3D" id="3.30.470.20">
    <property type="entry name" value="ATP-grasp fold, B domain"/>
    <property type="match status" value="1"/>
</dbReference>
<comment type="subcellular location">
    <subcellularLocation>
        <location evidence="3 14">Cytoplasm</location>
    </subcellularLocation>
</comment>
<dbReference type="GO" id="GO:0005737">
    <property type="term" value="C:cytoplasm"/>
    <property type="evidence" value="ECO:0007669"/>
    <property type="project" value="UniProtKB-SubCell"/>
</dbReference>
<dbReference type="SUPFAM" id="SSF56059">
    <property type="entry name" value="Glutathione synthetase ATP-binding domain-like"/>
    <property type="match status" value="1"/>
</dbReference>
<dbReference type="Proteomes" id="UP000544872">
    <property type="component" value="Unassembled WGS sequence"/>
</dbReference>
<keyword evidence="6 14" id="KW-0963">Cytoplasm</keyword>
<dbReference type="EC" id="6.3.2.4" evidence="5 14"/>
<evidence type="ECO:0000256" key="8">
    <source>
        <dbReference type="ARBA" id="ARBA00022741"/>
    </source>
</evidence>
<dbReference type="EMBL" id="JACIIX010000002">
    <property type="protein sequence ID" value="MBB6209514.1"/>
    <property type="molecule type" value="Genomic_DNA"/>
</dbReference>
<protein>
    <recommendedName>
        <fullName evidence="5 14">D-alanine--D-alanine ligase</fullName>
        <ecNumber evidence="5 14">6.3.2.4</ecNumber>
    </recommendedName>
    <alternativeName>
        <fullName evidence="14">D-Ala-D-Ala ligase</fullName>
    </alternativeName>
    <alternativeName>
        <fullName evidence="14">D-alanylalanine synthetase</fullName>
    </alternativeName>
</protein>
<dbReference type="PROSITE" id="PS00844">
    <property type="entry name" value="DALA_DALA_LIGASE_2"/>
    <property type="match status" value="1"/>
</dbReference>
<dbReference type="GO" id="GO:0071555">
    <property type="term" value="P:cell wall organization"/>
    <property type="evidence" value="ECO:0007669"/>
    <property type="project" value="UniProtKB-KW"/>
</dbReference>
<evidence type="ECO:0000256" key="10">
    <source>
        <dbReference type="ARBA" id="ARBA00022960"/>
    </source>
</evidence>
<evidence type="ECO:0000256" key="1">
    <source>
        <dbReference type="ARBA" id="ARBA00001936"/>
    </source>
</evidence>
<feature type="binding site" evidence="16">
    <location>
        <position position="279"/>
    </location>
    <ligand>
        <name>Mg(2+)</name>
        <dbReference type="ChEBI" id="CHEBI:18420"/>
        <label>1</label>
    </ligand>
</feature>
<gene>
    <name evidence="14" type="primary">ddl</name>
    <name evidence="19" type="ORF">FHS48_000916</name>
</gene>